<gene>
    <name evidence="1" type="ORF">Pan54_42340</name>
</gene>
<dbReference type="InterPro" id="IPR036291">
    <property type="entry name" value="NAD(P)-bd_dom_sf"/>
</dbReference>
<dbReference type="GO" id="GO:0003855">
    <property type="term" value="F:3-dehydroquinate dehydratase activity"/>
    <property type="evidence" value="ECO:0007669"/>
    <property type="project" value="InterPro"/>
</dbReference>
<reference evidence="1 2" key="1">
    <citation type="submission" date="2019-02" db="EMBL/GenBank/DDBJ databases">
        <title>Deep-cultivation of Planctomycetes and their phenomic and genomic characterization uncovers novel biology.</title>
        <authorList>
            <person name="Wiegand S."/>
            <person name="Jogler M."/>
            <person name="Boedeker C."/>
            <person name="Pinto D."/>
            <person name="Vollmers J."/>
            <person name="Rivas-Marin E."/>
            <person name="Kohn T."/>
            <person name="Peeters S.H."/>
            <person name="Heuer A."/>
            <person name="Rast P."/>
            <person name="Oberbeckmann S."/>
            <person name="Bunk B."/>
            <person name="Jeske O."/>
            <person name="Meyerdierks A."/>
            <person name="Storesund J.E."/>
            <person name="Kallscheuer N."/>
            <person name="Luecker S."/>
            <person name="Lage O.M."/>
            <person name="Pohl T."/>
            <person name="Merkel B.J."/>
            <person name="Hornburger P."/>
            <person name="Mueller R.-W."/>
            <person name="Bruemmer F."/>
            <person name="Labrenz M."/>
            <person name="Spormann A.M."/>
            <person name="Op Den Camp H."/>
            <person name="Overmann J."/>
            <person name="Amann R."/>
            <person name="Jetten M.S.M."/>
            <person name="Mascher T."/>
            <person name="Medema M.H."/>
            <person name="Devos D.P."/>
            <person name="Kaster A.-K."/>
            <person name="Ovreas L."/>
            <person name="Rohde M."/>
            <person name="Galperin M.Y."/>
            <person name="Jogler C."/>
        </authorList>
    </citation>
    <scope>NUCLEOTIDE SEQUENCE [LARGE SCALE GENOMIC DNA]</scope>
    <source>
        <strain evidence="1 2">Pan54</strain>
    </source>
</reference>
<dbReference type="GO" id="GO:0009423">
    <property type="term" value="P:chorismate biosynthetic process"/>
    <property type="evidence" value="ECO:0007669"/>
    <property type="project" value="TreeGrafter"/>
</dbReference>
<dbReference type="OrthoDB" id="9792692at2"/>
<dbReference type="GO" id="GO:0019632">
    <property type="term" value="P:shikimate metabolic process"/>
    <property type="evidence" value="ECO:0007669"/>
    <property type="project" value="TreeGrafter"/>
</dbReference>
<proteinExistence type="predicted"/>
<evidence type="ECO:0000313" key="1">
    <source>
        <dbReference type="EMBL" id="TWT63481.1"/>
    </source>
</evidence>
<dbReference type="GO" id="GO:0004764">
    <property type="term" value="F:shikimate 3-dehydrogenase (NADP+) activity"/>
    <property type="evidence" value="ECO:0007669"/>
    <property type="project" value="InterPro"/>
</dbReference>
<dbReference type="Pfam" id="PF01487">
    <property type="entry name" value="DHquinase_I"/>
    <property type="match status" value="1"/>
</dbReference>
<dbReference type="RefSeq" id="WP_146505219.1">
    <property type="nucleotide sequence ID" value="NZ_SJPG01000001.1"/>
</dbReference>
<dbReference type="Gene3D" id="3.20.20.70">
    <property type="entry name" value="Aldolase class I"/>
    <property type="match status" value="1"/>
</dbReference>
<dbReference type="PANTHER" id="PTHR21089">
    <property type="entry name" value="SHIKIMATE DEHYDROGENASE"/>
    <property type="match status" value="1"/>
</dbReference>
<accession>A0A5C5XLZ6</accession>
<dbReference type="PANTHER" id="PTHR21089:SF1">
    <property type="entry name" value="BIFUNCTIONAL 3-DEHYDROQUINATE DEHYDRATASE_SHIKIMATE DEHYDROGENASE, CHLOROPLASTIC"/>
    <property type="match status" value="1"/>
</dbReference>
<evidence type="ECO:0000313" key="2">
    <source>
        <dbReference type="Proteomes" id="UP000316095"/>
    </source>
</evidence>
<dbReference type="Proteomes" id="UP000316095">
    <property type="component" value="Unassembled WGS sequence"/>
</dbReference>
<dbReference type="Gene3D" id="3.40.50.720">
    <property type="entry name" value="NAD(P)-binding Rossmann-like Domain"/>
    <property type="match status" value="1"/>
</dbReference>
<dbReference type="GO" id="GO:0005829">
    <property type="term" value="C:cytosol"/>
    <property type="evidence" value="ECO:0007669"/>
    <property type="project" value="TreeGrafter"/>
</dbReference>
<dbReference type="InterPro" id="IPR013785">
    <property type="entry name" value="Aldolase_TIM"/>
</dbReference>
<dbReference type="CDD" id="cd00502">
    <property type="entry name" value="DHQase_I"/>
    <property type="match status" value="1"/>
</dbReference>
<dbReference type="AlphaFoldDB" id="A0A5C5XLZ6"/>
<protein>
    <submittedName>
        <fullName evidence="1">Bifunctional 3-dehydroquinate dehydratase/shikimate dehydrogenase protein</fullName>
    </submittedName>
</protein>
<dbReference type="SUPFAM" id="SSF51735">
    <property type="entry name" value="NAD(P)-binding Rossmann-fold domains"/>
    <property type="match status" value="1"/>
</dbReference>
<comment type="caution">
    <text evidence="1">The sequence shown here is derived from an EMBL/GenBank/DDBJ whole genome shotgun (WGS) entry which is preliminary data.</text>
</comment>
<keyword evidence="2" id="KW-1185">Reference proteome</keyword>
<dbReference type="InterPro" id="IPR022893">
    <property type="entry name" value="Shikimate_DH_fam"/>
</dbReference>
<dbReference type="EMBL" id="SJPG01000001">
    <property type="protein sequence ID" value="TWT63481.1"/>
    <property type="molecule type" value="Genomic_DNA"/>
</dbReference>
<dbReference type="SUPFAM" id="SSF51569">
    <property type="entry name" value="Aldolase"/>
    <property type="match status" value="1"/>
</dbReference>
<name>A0A5C5XLZ6_9PLAN</name>
<dbReference type="GO" id="GO:0050661">
    <property type="term" value="F:NADP binding"/>
    <property type="evidence" value="ECO:0007669"/>
    <property type="project" value="TreeGrafter"/>
</dbReference>
<sequence length="477" mass="53470">MLCISVTPTSRTLAKVDLLNASRQGDIIELCIDHLAKEPDFKDMLDGISKPVIVSCRRQQDGGKWHGTEEERLTLLRQAIVAGPDYIELDLDFAPKVPRFGSTQRVIAVTRMDRPEYDIDSIFDEAVTHRADVLKFRWPTPSMDEAWPLLAAVSQRRALPIVGQGTGRPELTFSLLGQKYDSPWIYAALEKGMEDHPGQATIEELRDVYAIDEIDRQTKFIAVAGFGETEQETVRLLNVGFKSLSLNTRCLPVEIEKLDRLGKMFDILKIKVLIANSKLGMRIQSFAEVTDEADAATGFLDLLLKRADGWHGYNSLRRSTLKNLEPKLKEAFPNESMLNRRTVLVIGNGGLAKTAVSIFQNKQAIVSLTGPDEKVAKQEANDLEVRHVPFQALYDTHHDIVVLASPDLQKGSGRLQLNPSYLRPDLLVLDFASLSSEHPLSREAKERGCLLVDGREIWRDQMQAQFKTITGETLQIS</sequence>
<dbReference type="InterPro" id="IPR001381">
    <property type="entry name" value="DHquinase_I"/>
</dbReference>
<organism evidence="1 2">
    <name type="scientific">Rubinisphaera italica</name>
    <dbReference type="NCBI Taxonomy" id="2527969"/>
    <lineage>
        <taxon>Bacteria</taxon>
        <taxon>Pseudomonadati</taxon>
        <taxon>Planctomycetota</taxon>
        <taxon>Planctomycetia</taxon>
        <taxon>Planctomycetales</taxon>
        <taxon>Planctomycetaceae</taxon>
        <taxon>Rubinisphaera</taxon>
    </lineage>
</organism>